<name>A0A139WAG4_TRICA</name>
<dbReference type="GO" id="GO:0002003">
    <property type="term" value="P:angiotensin maturation"/>
    <property type="evidence" value="ECO:0000318"/>
    <property type="project" value="GO_Central"/>
</dbReference>
<evidence type="ECO:0000256" key="20">
    <source>
        <dbReference type="ARBA" id="ARBA00023180"/>
    </source>
</evidence>
<keyword evidence="15" id="KW-0735">Signal-anchor</keyword>
<comment type="similarity">
    <text evidence="4 25">Belongs to the peptidase M1 family.</text>
</comment>
<evidence type="ECO:0000256" key="4">
    <source>
        <dbReference type="ARBA" id="ARBA00010136"/>
    </source>
</evidence>
<evidence type="ECO:0000256" key="6">
    <source>
        <dbReference type="ARBA" id="ARBA00022438"/>
    </source>
</evidence>
<dbReference type="FunFam" id="1.10.390.10:FF:000016">
    <property type="entry name" value="Glutamyl aminopeptidase"/>
    <property type="match status" value="1"/>
</dbReference>
<evidence type="ECO:0000259" key="27">
    <source>
        <dbReference type="Pfam" id="PF01433"/>
    </source>
</evidence>
<dbReference type="GO" id="GO:0098552">
    <property type="term" value="C:side of membrane"/>
    <property type="evidence" value="ECO:0007669"/>
    <property type="project" value="UniProtKB-KW"/>
</dbReference>
<dbReference type="Pfam" id="PF11838">
    <property type="entry name" value="ERAP1_C"/>
    <property type="match status" value="1"/>
</dbReference>
<feature type="binding site" evidence="23">
    <location>
        <position position="455"/>
    </location>
    <ligand>
        <name>Zn(2+)</name>
        <dbReference type="ChEBI" id="CHEBI:29105"/>
        <note>catalytic</note>
    </ligand>
</feature>
<evidence type="ECO:0000256" key="1">
    <source>
        <dbReference type="ARBA" id="ARBA00001703"/>
    </source>
</evidence>
<keyword evidence="21" id="KW-0449">Lipoprotein</keyword>
<feature type="domain" description="Peptidase M1 membrane alanine aminopeptidase" evidence="27">
    <location>
        <begin position="360"/>
        <end position="578"/>
    </location>
</feature>
<keyword evidence="11 23" id="KW-0479">Metal-binding</keyword>
<dbReference type="FunFam" id="2.60.40.1730:FF:000012">
    <property type="entry name" value="Aminopeptidase N"/>
    <property type="match status" value="1"/>
</dbReference>
<dbReference type="STRING" id="7070.A0A139WAG4"/>
<evidence type="ECO:0000256" key="14">
    <source>
        <dbReference type="ARBA" id="ARBA00022837"/>
    </source>
</evidence>
<organism evidence="30 31">
    <name type="scientific">Tribolium castaneum</name>
    <name type="common">Red flour beetle</name>
    <dbReference type="NCBI Taxonomy" id="7070"/>
    <lineage>
        <taxon>Eukaryota</taxon>
        <taxon>Metazoa</taxon>
        <taxon>Ecdysozoa</taxon>
        <taxon>Arthropoda</taxon>
        <taxon>Hexapoda</taxon>
        <taxon>Insecta</taxon>
        <taxon>Pterygota</taxon>
        <taxon>Neoptera</taxon>
        <taxon>Endopterygota</taxon>
        <taxon>Coleoptera</taxon>
        <taxon>Polyphaga</taxon>
        <taxon>Cucujiformia</taxon>
        <taxon>Tenebrionidae</taxon>
        <taxon>Tenebrionidae incertae sedis</taxon>
        <taxon>Tribolium</taxon>
    </lineage>
</organism>
<keyword evidence="13 23" id="KW-0862">Zinc</keyword>
<keyword evidence="12 25" id="KW-0378">Hydrolase</keyword>
<reference evidence="30 31" key="1">
    <citation type="journal article" date="2008" name="Nature">
        <title>The genome of the model beetle and pest Tribolium castaneum.</title>
        <authorList>
            <consortium name="Tribolium Genome Sequencing Consortium"/>
            <person name="Richards S."/>
            <person name="Gibbs R.A."/>
            <person name="Weinstock G.M."/>
            <person name="Brown S.J."/>
            <person name="Denell R."/>
            <person name="Beeman R.W."/>
            <person name="Gibbs R."/>
            <person name="Beeman R.W."/>
            <person name="Brown S.J."/>
            <person name="Bucher G."/>
            <person name="Friedrich M."/>
            <person name="Grimmelikhuijzen C.J."/>
            <person name="Klingler M."/>
            <person name="Lorenzen M."/>
            <person name="Richards S."/>
            <person name="Roth S."/>
            <person name="Schroder R."/>
            <person name="Tautz D."/>
            <person name="Zdobnov E.M."/>
            <person name="Muzny D."/>
            <person name="Gibbs R.A."/>
            <person name="Weinstock G.M."/>
            <person name="Attaway T."/>
            <person name="Bell S."/>
            <person name="Buhay C.J."/>
            <person name="Chandrabose M.N."/>
            <person name="Chavez D."/>
            <person name="Clerk-Blankenburg K.P."/>
            <person name="Cree A."/>
            <person name="Dao M."/>
            <person name="Davis C."/>
            <person name="Chacko J."/>
            <person name="Dinh H."/>
            <person name="Dugan-Rocha S."/>
            <person name="Fowler G."/>
            <person name="Garner T.T."/>
            <person name="Garnes J."/>
            <person name="Gnirke A."/>
            <person name="Hawes A."/>
            <person name="Hernandez J."/>
            <person name="Hines S."/>
            <person name="Holder M."/>
            <person name="Hume J."/>
            <person name="Jhangiani S.N."/>
            <person name="Joshi V."/>
            <person name="Khan Z.M."/>
            <person name="Jackson L."/>
            <person name="Kovar C."/>
            <person name="Kowis A."/>
            <person name="Lee S."/>
            <person name="Lewis L.R."/>
            <person name="Margolis J."/>
            <person name="Morgan M."/>
            <person name="Nazareth L.V."/>
            <person name="Nguyen N."/>
            <person name="Okwuonu G."/>
            <person name="Parker D."/>
            <person name="Richards S."/>
            <person name="Ruiz S.J."/>
            <person name="Santibanez J."/>
            <person name="Savard J."/>
            <person name="Scherer S.E."/>
            <person name="Schneider B."/>
            <person name="Sodergren E."/>
            <person name="Tautz D."/>
            <person name="Vattahil S."/>
            <person name="Villasana D."/>
            <person name="White C.S."/>
            <person name="Wright R."/>
            <person name="Park Y."/>
            <person name="Beeman R.W."/>
            <person name="Lord J."/>
            <person name="Oppert B."/>
            <person name="Lorenzen M."/>
            <person name="Brown S."/>
            <person name="Wang L."/>
            <person name="Savard J."/>
            <person name="Tautz D."/>
            <person name="Richards S."/>
            <person name="Weinstock G."/>
            <person name="Gibbs R.A."/>
            <person name="Liu Y."/>
            <person name="Worley K."/>
            <person name="Weinstock G."/>
            <person name="Elsik C.G."/>
            <person name="Reese J.T."/>
            <person name="Elhaik E."/>
            <person name="Landan G."/>
            <person name="Graur D."/>
            <person name="Arensburger P."/>
            <person name="Atkinson P."/>
            <person name="Beeman R.W."/>
            <person name="Beidler J."/>
            <person name="Brown S.J."/>
            <person name="Demuth J.P."/>
            <person name="Drury D.W."/>
            <person name="Du Y.Z."/>
            <person name="Fujiwara H."/>
            <person name="Lorenzen M."/>
            <person name="Maselli V."/>
            <person name="Osanai M."/>
            <person name="Park Y."/>
            <person name="Robertson H.M."/>
            <person name="Tu Z."/>
            <person name="Wang J.J."/>
            <person name="Wang S."/>
            <person name="Richards S."/>
            <person name="Song H."/>
            <person name="Zhang L."/>
            <person name="Sodergren E."/>
            <person name="Werner D."/>
            <person name="Stanke M."/>
            <person name="Morgenstern B."/>
            <person name="Solovyev V."/>
            <person name="Kosarev P."/>
            <person name="Brown G."/>
            <person name="Chen H.C."/>
            <person name="Ermolaeva O."/>
            <person name="Hlavina W."/>
            <person name="Kapustin Y."/>
            <person name="Kiryutin B."/>
            <person name="Kitts P."/>
            <person name="Maglott D."/>
            <person name="Pruitt K."/>
            <person name="Sapojnikov V."/>
            <person name="Souvorov A."/>
            <person name="Mackey A.J."/>
            <person name="Waterhouse R.M."/>
            <person name="Wyder S."/>
            <person name="Zdobnov E.M."/>
            <person name="Zdobnov E.M."/>
            <person name="Wyder S."/>
            <person name="Kriventseva E.V."/>
            <person name="Kadowaki T."/>
            <person name="Bork P."/>
            <person name="Aranda M."/>
            <person name="Bao R."/>
            <person name="Beermann A."/>
            <person name="Berns N."/>
            <person name="Bolognesi R."/>
            <person name="Bonneton F."/>
            <person name="Bopp D."/>
            <person name="Brown S.J."/>
            <person name="Bucher G."/>
            <person name="Butts T."/>
            <person name="Chaumot A."/>
            <person name="Denell R.E."/>
            <person name="Ferrier D.E."/>
            <person name="Friedrich M."/>
            <person name="Gordon C.M."/>
            <person name="Jindra M."/>
            <person name="Klingler M."/>
            <person name="Lan Q."/>
            <person name="Lattorff H.M."/>
            <person name="Laudet V."/>
            <person name="von Levetsow C."/>
            <person name="Liu Z."/>
            <person name="Lutz R."/>
            <person name="Lynch J.A."/>
            <person name="da Fonseca R.N."/>
            <person name="Posnien N."/>
            <person name="Reuter R."/>
            <person name="Roth S."/>
            <person name="Savard J."/>
            <person name="Schinko J.B."/>
            <person name="Schmitt C."/>
            <person name="Schoppmeier M."/>
            <person name="Schroder R."/>
            <person name="Shippy T.D."/>
            <person name="Simonnet F."/>
            <person name="Marques-Souza H."/>
            <person name="Tautz D."/>
            <person name="Tomoyasu Y."/>
            <person name="Trauner J."/>
            <person name="Van der Zee M."/>
            <person name="Vervoort M."/>
            <person name="Wittkopp N."/>
            <person name="Wimmer E.A."/>
            <person name="Yang X."/>
            <person name="Jones A.K."/>
            <person name="Sattelle D.B."/>
            <person name="Ebert P.R."/>
            <person name="Nelson D."/>
            <person name="Scott J.G."/>
            <person name="Beeman R.W."/>
            <person name="Muthukrishnan S."/>
            <person name="Kramer K.J."/>
            <person name="Arakane Y."/>
            <person name="Beeman R.W."/>
            <person name="Zhu Q."/>
            <person name="Hogenkamp D."/>
            <person name="Dixit R."/>
            <person name="Oppert B."/>
            <person name="Jiang H."/>
            <person name="Zou Z."/>
            <person name="Marshall J."/>
            <person name="Elpidina E."/>
            <person name="Vinokurov K."/>
            <person name="Oppert C."/>
            <person name="Zou Z."/>
            <person name="Evans J."/>
            <person name="Lu Z."/>
            <person name="Zhao P."/>
            <person name="Sumathipala N."/>
            <person name="Altincicek B."/>
            <person name="Vilcinskas A."/>
            <person name="Williams M."/>
            <person name="Hultmark D."/>
            <person name="Hetru C."/>
            <person name="Jiang H."/>
            <person name="Grimmelikhuijzen C.J."/>
            <person name="Hauser F."/>
            <person name="Cazzamali G."/>
            <person name="Williamson M."/>
            <person name="Park Y."/>
            <person name="Li B."/>
            <person name="Tanaka Y."/>
            <person name="Predel R."/>
            <person name="Neupert S."/>
            <person name="Schachtner J."/>
            <person name="Verleyen P."/>
            <person name="Raible F."/>
            <person name="Bork P."/>
            <person name="Friedrich M."/>
            <person name="Walden K.K."/>
            <person name="Robertson H.M."/>
            <person name="Angeli S."/>
            <person name="Foret S."/>
            <person name="Bucher G."/>
            <person name="Schuetz S."/>
            <person name="Maleszka R."/>
            <person name="Wimmer E.A."/>
            <person name="Beeman R.W."/>
            <person name="Lorenzen M."/>
            <person name="Tomoyasu Y."/>
            <person name="Miller S.C."/>
            <person name="Grossmann D."/>
            <person name="Bucher G."/>
        </authorList>
    </citation>
    <scope>NUCLEOTIDE SEQUENCE [LARGE SCALE GENOMIC DNA]</scope>
    <source>
        <strain evidence="30 31">Georgia GA2</strain>
    </source>
</reference>
<evidence type="ECO:0000259" key="28">
    <source>
        <dbReference type="Pfam" id="PF11838"/>
    </source>
</evidence>
<evidence type="ECO:0000313" key="31">
    <source>
        <dbReference type="Proteomes" id="UP000007266"/>
    </source>
</evidence>
<dbReference type="GO" id="GO:0008270">
    <property type="term" value="F:zinc ion binding"/>
    <property type="evidence" value="ECO:0007669"/>
    <property type="project" value="UniProtKB-UniRule"/>
</dbReference>
<dbReference type="SUPFAM" id="SSF63737">
    <property type="entry name" value="Leukotriene A4 hydrolase N-terminal domain"/>
    <property type="match status" value="1"/>
</dbReference>
<dbReference type="Proteomes" id="UP000007266">
    <property type="component" value="Unassembled WGS sequence"/>
</dbReference>
<gene>
    <name evidence="30" type="primary">AUGUSTUS-3.0.2_30950</name>
    <name evidence="30" type="ORF">TcasGA2_TC030950</name>
</gene>
<protein>
    <recommendedName>
        <fullName evidence="25">Aminopeptidase</fullName>
        <ecNumber evidence="25">3.4.11.-</ecNumber>
    </recommendedName>
</protein>
<evidence type="ECO:0000256" key="12">
    <source>
        <dbReference type="ARBA" id="ARBA00022801"/>
    </source>
</evidence>
<dbReference type="FunFam" id="1.25.50.20:FF:000001">
    <property type="entry name" value="Aminopeptidase"/>
    <property type="match status" value="1"/>
</dbReference>
<feature type="region of interest" description="Disordered" evidence="26">
    <location>
        <begin position="108"/>
        <end position="128"/>
    </location>
</feature>
<dbReference type="InterPro" id="IPR027268">
    <property type="entry name" value="Peptidase_M4/M1_CTD_sf"/>
</dbReference>
<keyword evidence="9 25" id="KW-0645">Protease</keyword>
<evidence type="ECO:0000256" key="17">
    <source>
        <dbReference type="ARBA" id="ARBA00023049"/>
    </source>
</evidence>
<reference evidence="30 31" key="2">
    <citation type="journal article" date="2010" name="Nucleic Acids Res.">
        <title>BeetleBase in 2010: revisions to provide comprehensive genomic information for Tribolium castaneum.</title>
        <authorList>
            <person name="Kim H.S."/>
            <person name="Murphy T."/>
            <person name="Xia J."/>
            <person name="Caragea D."/>
            <person name="Park Y."/>
            <person name="Beeman R.W."/>
            <person name="Lorenzen M.D."/>
            <person name="Butcher S."/>
            <person name="Manak J.R."/>
            <person name="Brown S.J."/>
        </authorList>
    </citation>
    <scope>NUCLEOTIDE SEQUENCE [LARGE SCALE GENOMIC DNA]</scope>
    <source>
        <strain evidence="30 31">Georgia GA2</strain>
    </source>
</reference>
<feature type="binding site" evidence="23">
    <location>
        <position position="436"/>
    </location>
    <ligand>
        <name>Zn(2+)</name>
        <dbReference type="ChEBI" id="CHEBI:29105"/>
        <note>catalytic</note>
    </ligand>
</feature>
<keyword evidence="18" id="KW-0472">Membrane</keyword>
<keyword evidence="17 25" id="KW-0482">Metalloprotease</keyword>
<comment type="catalytic activity">
    <reaction evidence="1">
        <text>Release of N-terminal glutamate (and to a lesser extent aspartate) from a peptide.</text>
        <dbReference type="EC" id="3.4.11.7"/>
    </reaction>
</comment>
<dbReference type="PANTHER" id="PTHR11533:SF276">
    <property type="entry name" value="GLUTAMYL AMINOPEPTIDASE"/>
    <property type="match status" value="1"/>
</dbReference>
<keyword evidence="20" id="KW-0325">Glycoprotein</keyword>
<evidence type="ECO:0000256" key="8">
    <source>
        <dbReference type="ARBA" id="ARBA00022622"/>
    </source>
</evidence>
<comment type="cofactor">
    <cofactor evidence="23 25">
        <name>Zn(2+)</name>
        <dbReference type="ChEBI" id="CHEBI:29105"/>
    </cofactor>
    <text evidence="23 25">Binds 1 zinc ion per subunit.</text>
</comment>
<sequence length="970" mass="109901">MSFRILQQLRQSYLVYGRVSSRLNSLEVNNYLSQATTALGISTIVLGVKNADLKTQLEEKTTTASEVNKTTSIVTTTTTKIPTTTTTTASEVNKTTSIVTTTTTKIPTTTTTSTTTATTTTTTTEAPPDMSKYRLPGNAIPTIYDLYLYPDLKTGLFKGKVTAQTDIVATTNEVIMHNNKLNVNQVLIYDQPGTFELDQKYELLTVRKLDGSQFLKGSSVNITVDFDGDMKNRIVGLYKSSYTNPAGEQRNMATSKFEPTYARQAFPCFDEPNLKAKYKVHLLKPNDPEYIALSNNPQDSEEIVPEGVMVHFNETVPMSTYLSCFIVSDFKYTNTTFQNGGQDIPFRVYASPHQLEKTTYAGEVGKKVIEYYITYFAIPYPLPKLDMVAIPDFVSGAMEHWGLVTYRETALLYNNKTHSASNKQRVAEVVAHELAHSWFGNLVTMDWWNNLWLNEGFATYIAAKGIHAITPEWQMMDQFLINTLHSILSLDATQGSHPIIQTVETPDQITEVFDSVSYNKGASVLRMLETVVTPATFQKGVTNYLKKHEYGNAVTQDLWDEIQAVVGDTLNVTEFMNTVMIADYDPARTQKSSPLNYKWSVPVKFITDLGESDKIYWFNYKSDRLVIDKPANAKWIKFNPSQIGYYRVNYAENDWKTLTENIESLSIADRTHLLEESFSIAQSGDLSYEIPLTMTKYLTKETNYIPWGVASSQLQQIAKYLQNSRLDSGFKNYVVTLLKPAYDNLTWDDSDDSEGHLEKLARVVILNLACVMDYDEALNEAKSIFGQWIDDNSFEISPNLRSIVYKFGMVTADEVTWNKVFEIFANETDANEKLKLMNGLANVRNPSLLTKLIDLAKDETYVRSQDYFTLLQYISSNPVGTPIVWDYVRENWPYLVERFTLNDRYLGRLIPAITNRFSTNLKVDEMKSFFAKYPEAGAGAAARQQALETVANNIKWLEKYKTVVENWITV</sequence>
<keyword evidence="6 25" id="KW-0031">Aminopeptidase</keyword>
<feature type="site" description="Transition state stabilizer" evidence="24">
    <location>
        <position position="518"/>
    </location>
</feature>
<evidence type="ECO:0000256" key="3">
    <source>
        <dbReference type="ARBA" id="ARBA00004609"/>
    </source>
</evidence>
<accession>A0A139WAG4</accession>
<feature type="compositionally biased region" description="Low complexity" evidence="26">
    <location>
        <begin position="108"/>
        <end position="124"/>
    </location>
</feature>
<evidence type="ECO:0000256" key="25">
    <source>
        <dbReference type="RuleBase" id="RU364040"/>
    </source>
</evidence>
<dbReference type="InterPro" id="IPR042097">
    <property type="entry name" value="Aminopeptidase_N-like_N_sf"/>
</dbReference>
<dbReference type="InterPro" id="IPR014782">
    <property type="entry name" value="Peptidase_M1_dom"/>
</dbReference>
<evidence type="ECO:0000256" key="13">
    <source>
        <dbReference type="ARBA" id="ARBA00022833"/>
    </source>
</evidence>
<keyword evidence="31" id="KW-1185">Reference proteome</keyword>
<evidence type="ECO:0000256" key="15">
    <source>
        <dbReference type="ARBA" id="ARBA00022968"/>
    </source>
</evidence>
<evidence type="ECO:0000256" key="10">
    <source>
        <dbReference type="ARBA" id="ARBA00022692"/>
    </source>
</evidence>
<evidence type="ECO:0000259" key="29">
    <source>
        <dbReference type="Pfam" id="PF17900"/>
    </source>
</evidence>
<evidence type="ECO:0000256" key="24">
    <source>
        <dbReference type="PIRSR" id="PIRSR634016-4"/>
    </source>
</evidence>
<comment type="subcellular location">
    <subcellularLocation>
        <location evidence="3">Cell membrane</location>
        <topology evidence="3">Lipid-anchor</topology>
        <topology evidence="3">GPI-anchor</topology>
    </subcellularLocation>
    <subcellularLocation>
        <location evidence="2">Cell membrane</location>
        <topology evidence="2">Single-pass type II membrane protein</topology>
    </subcellularLocation>
</comment>
<dbReference type="Gene3D" id="1.10.390.10">
    <property type="entry name" value="Neutral Protease Domain 2"/>
    <property type="match status" value="1"/>
</dbReference>
<dbReference type="GO" id="GO:0005886">
    <property type="term" value="C:plasma membrane"/>
    <property type="evidence" value="ECO:0007669"/>
    <property type="project" value="UniProtKB-SubCell"/>
</dbReference>
<evidence type="ECO:0000256" key="9">
    <source>
        <dbReference type="ARBA" id="ARBA00022670"/>
    </source>
</evidence>
<dbReference type="SUPFAM" id="SSF55486">
    <property type="entry name" value="Metalloproteases ('zincins'), catalytic domain"/>
    <property type="match status" value="1"/>
</dbReference>
<dbReference type="Gene3D" id="2.60.40.1730">
    <property type="entry name" value="tricorn interacting facor f3 domain"/>
    <property type="match status" value="1"/>
</dbReference>
<feature type="binding site" evidence="23">
    <location>
        <position position="432"/>
    </location>
    <ligand>
        <name>Zn(2+)</name>
        <dbReference type="ChEBI" id="CHEBI:29105"/>
        <note>catalytic</note>
    </ligand>
</feature>
<dbReference type="OMA" id="RPIKYKI"/>
<keyword evidence="10" id="KW-0812">Transmembrane</keyword>
<dbReference type="InParanoid" id="A0A139WAG4"/>
<dbReference type="InterPro" id="IPR050344">
    <property type="entry name" value="Peptidase_M1_aminopeptidases"/>
</dbReference>
<dbReference type="Gene3D" id="1.25.50.20">
    <property type="match status" value="1"/>
</dbReference>
<keyword evidence="8" id="KW-0336">GPI-anchor</keyword>
<keyword evidence="7" id="KW-1003">Cell membrane</keyword>
<dbReference type="Pfam" id="PF01433">
    <property type="entry name" value="Peptidase_M1"/>
    <property type="match status" value="1"/>
</dbReference>
<dbReference type="eggNOG" id="KOG1046">
    <property type="taxonomic scope" value="Eukaryota"/>
</dbReference>
<dbReference type="GO" id="GO:0070006">
    <property type="term" value="F:metalloaminopeptidase activity"/>
    <property type="evidence" value="ECO:0000318"/>
    <property type="project" value="GO_Central"/>
</dbReference>
<evidence type="ECO:0000256" key="22">
    <source>
        <dbReference type="PIRSR" id="PIRSR634016-1"/>
    </source>
</evidence>
<keyword evidence="19" id="KW-1015">Disulfide bond</keyword>
<dbReference type="GO" id="GO:0043171">
    <property type="term" value="P:peptide catabolic process"/>
    <property type="evidence" value="ECO:0000318"/>
    <property type="project" value="GO_Central"/>
</dbReference>
<evidence type="ECO:0000256" key="19">
    <source>
        <dbReference type="ARBA" id="ARBA00023157"/>
    </source>
</evidence>
<evidence type="ECO:0000256" key="2">
    <source>
        <dbReference type="ARBA" id="ARBA00004401"/>
    </source>
</evidence>
<dbReference type="FunCoup" id="A0A139WAG4">
    <property type="interactions" value="533"/>
</dbReference>
<keyword evidence="16" id="KW-1133">Transmembrane helix</keyword>
<evidence type="ECO:0000256" key="18">
    <source>
        <dbReference type="ARBA" id="ARBA00023136"/>
    </source>
</evidence>
<proteinExistence type="inferred from homology"/>
<evidence type="ECO:0000256" key="7">
    <source>
        <dbReference type="ARBA" id="ARBA00022475"/>
    </source>
</evidence>
<dbReference type="GO" id="GO:0004230">
    <property type="term" value="F:glutamyl aminopeptidase activity"/>
    <property type="evidence" value="ECO:0007669"/>
    <property type="project" value="UniProtKB-EC"/>
</dbReference>
<evidence type="ECO:0000313" key="30">
    <source>
        <dbReference type="EMBL" id="KYB24888.1"/>
    </source>
</evidence>
<dbReference type="EMBL" id="KQ971409">
    <property type="protein sequence ID" value="KYB24888.1"/>
    <property type="molecule type" value="Genomic_DNA"/>
</dbReference>
<dbReference type="InterPro" id="IPR001930">
    <property type="entry name" value="Peptidase_M1"/>
</dbReference>
<dbReference type="InterPro" id="IPR045357">
    <property type="entry name" value="Aminopeptidase_N-like_N"/>
</dbReference>
<keyword evidence="14" id="KW-0106">Calcium</keyword>
<dbReference type="Pfam" id="PF17900">
    <property type="entry name" value="Peptidase_M1_N"/>
    <property type="match status" value="1"/>
</dbReference>
<evidence type="ECO:0000256" key="5">
    <source>
        <dbReference type="ARBA" id="ARBA00011748"/>
    </source>
</evidence>
<feature type="active site" description="Proton acceptor" evidence="22">
    <location>
        <position position="433"/>
    </location>
</feature>
<evidence type="ECO:0000256" key="11">
    <source>
        <dbReference type="ARBA" id="ARBA00022723"/>
    </source>
</evidence>
<evidence type="ECO:0000256" key="21">
    <source>
        <dbReference type="ARBA" id="ARBA00023288"/>
    </source>
</evidence>
<dbReference type="InterPro" id="IPR034016">
    <property type="entry name" value="M1_APN-typ"/>
</dbReference>
<dbReference type="EC" id="3.4.11.-" evidence="25"/>
<feature type="domain" description="ERAP1-like C-terminal" evidence="28">
    <location>
        <begin position="635"/>
        <end position="951"/>
    </location>
</feature>
<feature type="domain" description="Aminopeptidase N-like N-terminal" evidence="29">
    <location>
        <begin position="141"/>
        <end position="322"/>
    </location>
</feature>
<dbReference type="AlphaFoldDB" id="A0A139WAG4"/>
<dbReference type="InterPro" id="IPR024571">
    <property type="entry name" value="ERAP1-like_C_dom"/>
</dbReference>
<evidence type="ECO:0000256" key="16">
    <source>
        <dbReference type="ARBA" id="ARBA00022989"/>
    </source>
</evidence>
<dbReference type="PRINTS" id="PR00756">
    <property type="entry name" value="ALADIPTASE"/>
</dbReference>
<dbReference type="GO" id="GO:0005615">
    <property type="term" value="C:extracellular space"/>
    <property type="evidence" value="ECO:0000318"/>
    <property type="project" value="GO_Central"/>
</dbReference>
<evidence type="ECO:0000256" key="26">
    <source>
        <dbReference type="SAM" id="MobiDB-lite"/>
    </source>
</evidence>
<comment type="subunit">
    <text evidence="5">Homodimer; disulfide-linked.</text>
</comment>
<dbReference type="CDD" id="cd09601">
    <property type="entry name" value="M1_APN-Q_like"/>
    <property type="match status" value="1"/>
</dbReference>
<dbReference type="PANTHER" id="PTHR11533">
    <property type="entry name" value="PROTEASE M1 ZINC METALLOPROTEASE"/>
    <property type="match status" value="1"/>
</dbReference>
<evidence type="ECO:0000256" key="23">
    <source>
        <dbReference type="PIRSR" id="PIRSR634016-3"/>
    </source>
</evidence>